<comment type="caution">
    <text evidence="1">The sequence shown here is derived from an EMBL/GenBank/DDBJ whole genome shotgun (WGS) entry which is preliminary data.</text>
</comment>
<evidence type="ECO:0000313" key="2">
    <source>
        <dbReference type="Proteomes" id="UP000192721"/>
    </source>
</evidence>
<dbReference type="AlphaFoldDB" id="A0A1W0D757"/>
<dbReference type="EMBL" id="MUKV01000004">
    <property type="protein sequence ID" value="OQS42692.1"/>
    <property type="molecule type" value="Genomic_DNA"/>
</dbReference>
<protein>
    <submittedName>
        <fullName evidence="1">Type I-F CRISPR-associated protein Csy2</fullName>
    </submittedName>
</protein>
<gene>
    <name evidence="1" type="ORF">B0T45_04785</name>
</gene>
<dbReference type="NCBIfam" id="TIGR02565">
    <property type="entry name" value="cas_Csy2"/>
    <property type="match status" value="1"/>
</dbReference>
<accession>A0A1W0D757</accession>
<dbReference type="RefSeq" id="WP_081554779.1">
    <property type="nucleotide sequence ID" value="NZ_MUKV01000004.1"/>
</dbReference>
<dbReference type="InterPro" id="IPR013398">
    <property type="entry name" value="CRISPR-assoc_prot_Csy2"/>
</dbReference>
<proteinExistence type="predicted"/>
<dbReference type="CDD" id="cd09736">
    <property type="entry name" value="Csy2_I-F"/>
    <property type="match status" value="1"/>
</dbReference>
<sequence>MSTLPVITGLLSVPRLRVQNANAISSPFTWGFPAITAFTGLAQALERKLAGSLDLQFEAVGVVCHHYQPQTSGAYTQGFHLSRNPVDKDGATAAIVEEGRIHLDISLLFGLTGEALAAPKEQLPELARQVADTLHGMRIAGGSVTPPLPGRRRPAPQLMTLSENETERREQFRQLRRSLLPGFALVSRDDLLQSHLAALRASQPQTDLFDAWLDLSRINHAPHWQEHADPAGGEPRRTLEWRSQRGHSQGWTVPMPVGYGALSPLYPAGSVANARDAHTPFRFVESLYSLGEWVSPHRLHDVAQLLWYADDDTASGLYRCRNDYAATLEIED</sequence>
<evidence type="ECO:0000313" key="1">
    <source>
        <dbReference type="EMBL" id="OQS42692.1"/>
    </source>
</evidence>
<reference evidence="1 2" key="1">
    <citation type="submission" date="2017-02" db="EMBL/GenBank/DDBJ databases">
        <title>Chromobacterium haemolyticum H5244.</title>
        <authorList>
            <person name="Gulvik C.A."/>
        </authorList>
    </citation>
    <scope>NUCLEOTIDE SEQUENCE [LARGE SCALE GENOMIC DNA]</scope>
    <source>
        <strain evidence="1 2">H5244</strain>
    </source>
</reference>
<dbReference type="Proteomes" id="UP000192721">
    <property type="component" value="Unassembled WGS sequence"/>
</dbReference>
<dbReference type="Pfam" id="PF09614">
    <property type="entry name" value="Cas_Csy2"/>
    <property type="match status" value="1"/>
</dbReference>
<organism evidence="1 2">
    <name type="scientific">Chromobacterium haemolyticum</name>
    <dbReference type="NCBI Taxonomy" id="394935"/>
    <lineage>
        <taxon>Bacteria</taxon>
        <taxon>Pseudomonadati</taxon>
        <taxon>Pseudomonadota</taxon>
        <taxon>Betaproteobacteria</taxon>
        <taxon>Neisseriales</taxon>
        <taxon>Chromobacteriaceae</taxon>
        <taxon>Chromobacterium</taxon>
    </lineage>
</organism>
<name>A0A1W0D757_9NEIS</name>